<dbReference type="SMART" id="SM00327">
    <property type="entry name" value="VWA"/>
    <property type="match status" value="1"/>
</dbReference>
<dbReference type="InterPro" id="IPR036709">
    <property type="entry name" value="Autotransporte_beta_dom_sf"/>
</dbReference>
<dbReference type="Pfam" id="PF00092">
    <property type="entry name" value="VWA"/>
    <property type="match status" value="1"/>
</dbReference>
<name>A0A1H9IYE5_9GAMM</name>
<dbReference type="AlphaFoldDB" id="A0A1H9IYE5"/>
<evidence type="ECO:0000313" key="3">
    <source>
        <dbReference type="EMBL" id="SEQ79821.1"/>
    </source>
</evidence>
<dbReference type="Gene3D" id="3.40.50.410">
    <property type="entry name" value="von Willebrand factor, type A domain"/>
    <property type="match status" value="1"/>
</dbReference>
<dbReference type="PROSITE" id="PS51208">
    <property type="entry name" value="AUTOTRANSPORTER"/>
    <property type="match status" value="1"/>
</dbReference>
<organism evidence="3 4">
    <name type="scientific">Amphritea atlantica</name>
    <dbReference type="NCBI Taxonomy" id="355243"/>
    <lineage>
        <taxon>Bacteria</taxon>
        <taxon>Pseudomonadati</taxon>
        <taxon>Pseudomonadota</taxon>
        <taxon>Gammaproteobacteria</taxon>
        <taxon>Oceanospirillales</taxon>
        <taxon>Oceanospirillaceae</taxon>
        <taxon>Amphritea</taxon>
    </lineage>
</organism>
<dbReference type="SUPFAM" id="SSF53300">
    <property type="entry name" value="vWA-like"/>
    <property type="match status" value="1"/>
</dbReference>
<dbReference type="GO" id="GO:0019867">
    <property type="term" value="C:outer membrane"/>
    <property type="evidence" value="ECO:0007669"/>
    <property type="project" value="InterPro"/>
</dbReference>
<evidence type="ECO:0000259" key="2">
    <source>
        <dbReference type="PROSITE" id="PS51208"/>
    </source>
</evidence>
<feature type="domain" description="Autotransporter" evidence="2">
    <location>
        <begin position="352"/>
        <end position="627"/>
    </location>
</feature>
<evidence type="ECO:0000256" key="1">
    <source>
        <dbReference type="SAM" id="SignalP"/>
    </source>
</evidence>
<keyword evidence="4" id="KW-1185">Reference proteome</keyword>
<accession>A0A1H9IYE5</accession>
<evidence type="ECO:0000313" key="4">
    <source>
        <dbReference type="Proteomes" id="UP000198749"/>
    </source>
</evidence>
<dbReference type="Proteomes" id="UP000198749">
    <property type="component" value="Unassembled WGS sequence"/>
</dbReference>
<sequence length="627" mass="66969">MRLKRVISKTLSASLLSIAIAIASTHQAYAADVNLVFVVDESGSMSGEHAWLPDFTSQLETDLQDIVGLSSSFGLVGYGNSAIAPRPFTVGSGQFGNASDFASATSGLVVNGGTEDGYAGIQYALDNLTFDPGARVAIILVTDEDRDIYDSNLDYNSILTALQDKGATLTGILNQPMSSGNNDAAIGTDGTDTYIADGSGGFTTAAGVIFPPQSSYDTTTDDYTNLAIAAQGCVADLNLLRAGGTDAQSFSAAFLNCLSNVIQSQPGNGGMQQLQLSSRTLPRIISYNRQTGIFQLQNINQRLNSRRSGTVVQIDLDKLKIEQNGQMVSYREILEEQGITDINGAAAGEGQPSALARGLFIEGRMDKGSFDASNNSVGSDFDTNGLTVGFDYRFTPELLAGVALGYTNNNTEQDGNQGETDTEATSLFAYGTFYPTENIFIDGLVGYSWTNHGISRNFGGNTMKAKTDSTTQHLMVKGGYNFIASDSLMLTPSLAANYEKIDVDGYTETGVTPLTVGDDQAESVRLTLGGELVKYLQIKQKDVELNASLAFVHEFADDSRSVAVNFVGGSSVLNMDISELDQEYMTLGLGTSVMLSDSSKLSLRYSTYLDNSDVENHSLAAQFRYEF</sequence>
<gene>
    <name evidence="3" type="ORF">SAMN03080615_02772</name>
</gene>
<protein>
    <submittedName>
        <fullName evidence="3">Outer membrane autotransporter barrel domain-containing protein</fullName>
    </submittedName>
</protein>
<dbReference type="NCBIfam" id="TIGR01414">
    <property type="entry name" value="autotrans_barl"/>
    <property type="match status" value="1"/>
</dbReference>
<dbReference type="InterPro" id="IPR005546">
    <property type="entry name" value="Autotransporte_beta"/>
</dbReference>
<dbReference type="Pfam" id="PF03797">
    <property type="entry name" value="Autotransporter"/>
    <property type="match status" value="1"/>
</dbReference>
<dbReference type="InterPro" id="IPR006315">
    <property type="entry name" value="OM_autotransptr_brl_dom"/>
</dbReference>
<keyword evidence="1" id="KW-0732">Signal</keyword>
<dbReference type="EMBL" id="FOGB01000008">
    <property type="protein sequence ID" value="SEQ79821.1"/>
    <property type="molecule type" value="Genomic_DNA"/>
</dbReference>
<feature type="signal peptide" evidence="1">
    <location>
        <begin position="1"/>
        <end position="30"/>
    </location>
</feature>
<dbReference type="SUPFAM" id="SSF103515">
    <property type="entry name" value="Autotransporter"/>
    <property type="match status" value="1"/>
</dbReference>
<dbReference type="CDD" id="cd00198">
    <property type="entry name" value="vWFA"/>
    <property type="match status" value="1"/>
</dbReference>
<dbReference type="SMART" id="SM00869">
    <property type="entry name" value="Autotransporter"/>
    <property type="match status" value="1"/>
</dbReference>
<dbReference type="InterPro" id="IPR002035">
    <property type="entry name" value="VWF_A"/>
</dbReference>
<reference evidence="4" key="1">
    <citation type="submission" date="2016-10" db="EMBL/GenBank/DDBJ databases">
        <authorList>
            <person name="Varghese N."/>
            <person name="Submissions S."/>
        </authorList>
    </citation>
    <scope>NUCLEOTIDE SEQUENCE [LARGE SCALE GENOMIC DNA]</scope>
    <source>
        <strain evidence="4">DSM 18887</strain>
    </source>
</reference>
<dbReference type="OrthoDB" id="5360469at2"/>
<dbReference type="RefSeq" id="WP_091359353.1">
    <property type="nucleotide sequence ID" value="NZ_AP025284.1"/>
</dbReference>
<proteinExistence type="predicted"/>
<dbReference type="Gene3D" id="2.40.128.130">
    <property type="entry name" value="Autotransporter beta-domain"/>
    <property type="match status" value="1"/>
</dbReference>
<dbReference type="STRING" id="355243.SAMN03080615_02772"/>
<dbReference type="InterPro" id="IPR036465">
    <property type="entry name" value="vWFA_dom_sf"/>
</dbReference>
<feature type="chain" id="PRO_5011434796" evidence="1">
    <location>
        <begin position="31"/>
        <end position="627"/>
    </location>
</feature>